<keyword evidence="3 13" id="KW-0808">Transferase</keyword>
<dbReference type="GO" id="GO:0051391">
    <property type="term" value="P:tRNA acetylation"/>
    <property type="evidence" value="ECO:0007669"/>
    <property type="project" value="EnsemblFungi"/>
</dbReference>
<evidence type="ECO:0000256" key="7">
    <source>
        <dbReference type="ARBA" id="ARBA00023242"/>
    </source>
</evidence>
<dbReference type="SUPFAM" id="SSF52540">
    <property type="entry name" value="P-loop containing nucleoside triphosphate hydrolases"/>
    <property type="match status" value="1"/>
</dbReference>
<feature type="domain" description="TcmA/NAT10 helicase" evidence="9">
    <location>
        <begin position="221"/>
        <end position="406"/>
    </location>
</feature>
<dbReference type="SUPFAM" id="SSF55729">
    <property type="entry name" value="Acyl-CoA N-acyltransferases (Nat)"/>
    <property type="match status" value="1"/>
</dbReference>
<dbReference type="Pfam" id="PF13718">
    <property type="entry name" value="GNAT_acetyltr_2"/>
    <property type="match status" value="2"/>
</dbReference>
<evidence type="ECO:0000256" key="2">
    <source>
        <dbReference type="ARBA" id="ARBA00022552"/>
    </source>
</evidence>
<dbReference type="CDD" id="cd04301">
    <property type="entry name" value="NAT_SF"/>
    <property type="match status" value="1"/>
</dbReference>
<dbReference type="GO" id="GO:0000049">
    <property type="term" value="F:tRNA binding"/>
    <property type="evidence" value="ECO:0007669"/>
    <property type="project" value="EnsemblFungi"/>
</dbReference>
<dbReference type="Gene3D" id="3.40.50.11040">
    <property type="match status" value="1"/>
</dbReference>
<evidence type="ECO:0000313" key="14">
    <source>
        <dbReference type="Proteomes" id="UP000011185"/>
    </source>
</evidence>
<dbReference type="AlphaFoldDB" id="L7JSE0"/>
<dbReference type="InterPro" id="IPR013562">
    <property type="entry name" value="TmcA/NAT10_N"/>
</dbReference>
<evidence type="ECO:0000313" key="13">
    <source>
        <dbReference type="EMBL" id="ELQ73971.1"/>
    </source>
</evidence>
<dbReference type="GO" id="GO:1990883">
    <property type="term" value="F:18S rRNA cytidine N-acetyltransferase activity"/>
    <property type="evidence" value="ECO:0007669"/>
    <property type="project" value="EnsemblFungi"/>
</dbReference>
<dbReference type="PANTHER" id="PTHR10925">
    <property type="entry name" value="N-ACETYLTRANSFERASE 10"/>
    <property type="match status" value="1"/>
</dbReference>
<organism evidence="13 14">
    <name type="scientific">Trachipleistophora hominis</name>
    <name type="common">Microsporidian parasite</name>
    <dbReference type="NCBI Taxonomy" id="72359"/>
    <lineage>
        <taxon>Eukaryota</taxon>
        <taxon>Fungi</taxon>
        <taxon>Fungi incertae sedis</taxon>
        <taxon>Microsporidia</taxon>
        <taxon>Pleistophoridae</taxon>
        <taxon>Trachipleistophora</taxon>
    </lineage>
</organism>
<dbReference type="InterPro" id="IPR027992">
    <property type="entry name" value="tRNA_bind_dom"/>
</dbReference>
<comment type="subcellular location">
    <subcellularLocation>
        <location evidence="1">Nucleus</location>
        <location evidence="1">Nucleolus</location>
    </subcellularLocation>
</comment>
<accession>L7JSE0</accession>
<dbReference type="GO" id="GO:0005524">
    <property type="term" value="F:ATP binding"/>
    <property type="evidence" value="ECO:0007669"/>
    <property type="project" value="UniProtKB-KW"/>
</dbReference>
<keyword evidence="6" id="KW-0067">ATP-binding</keyword>
<dbReference type="PANTHER" id="PTHR10925:SF5">
    <property type="entry name" value="RNA CYTIDINE ACETYLTRANSFERASE"/>
    <property type="match status" value="1"/>
</dbReference>
<dbReference type="GO" id="GO:0030688">
    <property type="term" value="C:preribosome, small subunit precursor"/>
    <property type="evidence" value="ECO:0007669"/>
    <property type="project" value="EnsemblFungi"/>
</dbReference>
<keyword evidence="14" id="KW-1185">Reference proteome</keyword>
<name>L7JSE0_TRAHO</name>
<evidence type="ECO:0000259" key="9">
    <source>
        <dbReference type="Pfam" id="PF05127"/>
    </source>
</evidence>
<dbReference type="InterPro" id="IPR016181">
    <property type="entry name" value="Acyl_CoA_acyltransferase"/>
</dbReference>
<gene>
    <name evidence="13" type="ORF">THOM_3111</name>
</gene>
<protein>
    <submittedName>
        <fullName evidence="13">Putative P-loop ATPase fused to an acetyltransferase</fullName>
        <ecNumber evidence="13">2.3.1.128</ecNumber>
    </submittedName>
</protein>
<dbReference type="OMA" id="HLHYIMS"/>
<dbReference type="GO" id="GO:0032040">
    <property type="term" value="C:small-subunit processome"/>
    <property type="evidence" value="ECO:0007669"/>
    <property type="project" value="EnsemblFungi"/>
</dbReference>
<feature type="domain" description="N-acetyltransferase" evidence="11">
    <location>
        <begin position="444"/>
        <end position="557"/>
    </location>
</feature>
<dbReference type="STRING" id="72359.L7JSE0"/>
<evidence type="ECO:0000259" key="10">
    <source>
        <dbReference type="Pfam" id="PF08351"/>
    </source>
</evidence>
<dbReference type="Gene3D" id="3.40.50.300">
    <property type="entry name" value="P-loop containing nucleotide triphosphate hydrolases"/>
    <property type="match status" value="1"/>
</dbReference>
<dbReference type="InParanoid" id="L7JSE0"/>
<keyword evidence="7" id="KW-0539">Nucleus</keyword>
<dbReference type="InterPro" id="IPR007807">
    <property type="entry name" value="TcmA/NAT10_helicase"/>
</dbReference>
<dbReference type="Pfam" id="PF13725">
    <property type="entry name" value="tRNA_bind_2"/>
    <property type="match status" value="1"/>
</dbReference>
<evidence type="ECO:0000259" key="12">
    <source>
        <dbReference type="Pfam" id="PF13725"/>
    </source>
</evidence>
<sequence length="782" mass="90600">MDEIETDKRVADAIKQAVNQGHRSFFILNGDNSKNNVPILYNLLSERCSFLPSVLWCYCKKSKSREEKKKKMKKEKKSAKCCINDDDIKKVSYQEVDIVMGNTYEMLVLENFEKISPNTLAKTVETVKGGGVIVVLMDNDKNGLFNTRLYKSLCESDHVMFLDQNMKLISKFSLSSWRTGDENTDRLTLKNELCVTVDQDNAVAQLGHILMDRNNKNIALLKASRGRGKSAALGLAVADAVELRYSIVYIVAPHIENVKMLFEFVLRGLRGKGYKENADFDITRIFKGRSYVQKIVVKKNHRQIIEYHGFLDKMDRYPDLLVVDEAAAIPLPILKDLIRANIVLMASTMDGYEGTGRSLSMRFIEKLKKNDKDNPYVFKEIELNESIRYKRNDPVERWLNDVLILKPADYKNKLCPSPDTCQFFFVNKKTLFSYHKVSELFLKQMMSIFVSSHYKNTPDDLKIIADEPDHHVFVLLAPEKEKKLPRIICAAHVALEGKVTGERKDGNLIPWTLSEQFLDKNFLERRGCRIVRIAVHPDYQNMKYGTRMIELLVDTFSRGEARTFEFKVTEALLLPSTELSMPRIDWMGVSMGLNTRIFKFWGRNAFYPVYIKQTLNFNTGDYTSILLRNVNQCFDRFYFIFRERFLNLINFMWCEFPVELCMMLTKIKQRNEMDTEKENLSNKSIDTKYKANFGEFELARLESYVNGYSELNVVYDLIPIIARDYFHNARNFLSVAQESILLAVGGQMKTMNVISRELDITKEQVQILVKKVVAKFLRETKV</sequence>
<dbReference type="GO" id="GO:0016556">
    <property type="term" value="P:mRNA modification"/>
    <property type="evidence" value="ECO:0007669"/>
    <property type="project" value="EnsemblFungi"/>
</dbReference>
<keyword evidence="5" id="KW-0547">Nucleotide-binding</keyword>
<dbReference type="GO" id="GO:1904812">
    <property type="term" value="P:rRNA acetylation involved in maturation of SSU-rRNA"/>
    <property type="evidence" value="ECO:0007669"/>
    <property type="project" value="EnsemblFungi"/>
</dbReference>
<dbReference type="HOGENOM" id="CLU_004652_0_0_1"/>
<dbReference type="EMBL" id="JH994095">
    <property type="protein sequence ID" value="ELQ73971.1"/>
    <property type="molecule type" value="Genomic_DNA"/>
</dbReference>
<feature type="domain" description="N-acetyltransferase" evidence="11">
    <location>
        <begin position="567"/>
        <end position="630"/>
    </location>
</feature>
<evidence type="ECO:0000256" key="8">
    <source>
        <dbReference type="ARBA" id="ARBA00023315"/>
    </source>
</evidence>
<dbReference type="GO" id="GO:0030515">
    <property type="term" value="F:snoRNA binding"/>
    <property type="evidence" value="ECO:0007669"/>
    <property type="project" value="EnsemblFungi"/>
</dbReference>
<dbReference type="InterPro" id="IPR027417">
    <property type="entry name" value="P-loop_NTPase"/>
</dbReference>
<dbReference type="Pfam" id="PF05127">
    <property type="entry name" value="NAT10_TcmA_helicase"/>
    <property type="match status" value="1"/>
</dbReference>
<feature type="domain" description="TmcA/NAT10 N-terminal" evidence="10">
    <location>
        <begin position="6"/>
        <end position="158"/>
    </location>
</feature>
<keyword evidence="4" id="KW-0819">tRNA processing</keyword>
<dbReference type="EC" id="2.3.1.128" evidence="13"/>
<evidence type="ECO:0000256" key="5">
    <source>
        <dbReference type="ARBA" id="ARBA00022741"/>
    </source>
</evidence>
<evidence type="ECO:0000256" key="4">
    <source>
        <dbReference type="ARBA" id="ARBA00022694"/>
    </source>
</evidence>
<proteinExistence type="predicted"/>
<dbReference type="Gene3D" id="3.40.630.30">
    <property type="match status" value="1"/>
</dbReference>
<feature type="domain" description="Possible tRNA binding" evidence="12">
    <location>
        <begin position="636"/>
        <end position="776"/>
    </location>
</feature>
<evidence type="ECO:0000256" key="1">
    <source>
        <dbReference type="ARBA" id="ARBA00004604"/>
    </source>
</evidence>
<keyword evidence="8 13" id="KW-0012">Acyltransferase</keyword>
<reference evidence="13 14" key="1">
    <citation type="journal article" date="2012" name="PLoS Pathog.">
        <title>The genome of the obligate intracellular parasite Trachipleistophora hominis: new insights into microsporidian genome dynamics and reductive evolution.</title>
        <authorList>
            <person name="Heinz E."/>
            <person name="Williams T.A."/>
            <person name="Nakjang S."/>
            <person name="Noel C.J."/>
            <person name="Swan D.C."/>
            <person name="Goldberg A.V."/>
            <person name="Harris S.R."/>
            <person name="Weinmaier T."/>
            <person name="Markert S."/>
            <person name="Becher D."/>
            <person name="Bernhardt J."/>
            <person name="Dagan T."/>
            <person name="Hacker C."/>
            <person name="Lucocq J.M."/>
            <person name="Schweder T."/>
            <person name="Rattei T."/>
            <person name="Hall N."/>
            <person name="Hirt R.P."/>
            <person name="Embley T.M."/>
        </authorList>
    </citation>
    <scope>NUCLEOTIDE SEQUENCE [LARGE SCALE GENOMIC DNA]</scope>
</reference>
<evidence type="ECO:0000256" key="3">
    <source>
        <dbReference type="ARBA" id="ARBA00022679"/>
    </source>
</evidence>
<evidence type="ECO:0000259" key="11">
    <source>
        <dbReference type="Pfam" id="PF13718"/>
    </source>
</evidence>
<dbReference type="VEuPathDB" id="MicrosporidiaDB:THOM_3111"/>
<evidence type="ECO:0000256" key="6">
    <source>
        <dbReference type="ARBA" id="ARBA00022840"/>
    </source>
</evidence>
<dbReference type="OrthoDB" id="10067491at2759"/>
<dbReference type="Proteomes" id="UP000011185">
    <property type="component" value="Unassembled WGS sequence"/>
</dbReference>
<keyword evidence="2" id="KW-0698">rRNA processing</keyword>
<dbReference type="InterPro" id="IPR000182">
    <property type="entry name" value="GNAT_dom"/>
</dbReference>
<dbReference type="InterPro" id="IPR032672">
    <property type="entry name" value="TmcA/NAT10/Kre33"/>
</dbReference>
<dbReference type="Pfam" id="PF08351">
    <property type="entry name" value="TmcA_N"/>
    <property type="match status" value="1"/>
</dbReference>
<dbReference type="FunCoup" id="L7JSE0">
    <property type="interactions" value="176"/>
</dbReference>